<organism evidence="3 4">
    <name type="scientific">Aspergillus glaucus CBS 516.65</name>
    <dbReference type="NCBI Taxonomy" id="1160497"/>
    <lineage>
        <taxon>Eukaryota</taxon>
        <taxon>Fungi</taxon>
        <taxon>Dikarya</taxon>
        <taxon>Ascomycota</taxon>
        <taxon>Pezizomycotina</taxon>
        <taxon>Eurotiomycetes</taxon>
        <taxon>Eurotiomycetidae</taxon>
        <taxon>Eurotiales</taxon>
        <taxon>Aspergillaceae</taxon>
        <taxon>Aspergillus</taxon>
        <taxon>Aspergillus subgen. Aspergillus</taxon>
    </lineage>
</organism>
<dbReference type="InterPro" id="IPR037950">
    <property type="entry name" value="PgdA-like"/>
</dbReference>
<evidence type="ECO:0000256" key="1">
    <source>
        <dbReference type="SAM" id="MobiDB-lite"/>
    </source>
</evidence>
<proteinExistence type="predicted"/>
<evidence type="ECO:0000313" key="4">
    <source>
        <dbReference type="Proteomes" id="UP000184300"/>
    </source>
</evidence>
<evidence type="ECO:0000259" key="2">
    <source>
        <dbReference type="PROSITE" id="PS51677"/>
    </source>
</evidence>
<feature type="compositionally biased region" description="Low complexity" evidence="1">
    <location>
        <begin position="191"/>
        <end position="202"/>
    </location>
</feature>
<dbReference type="Pfam" id="PF01522">
    <property type="entry name" value="Polysacc_deac_1"/>
    <property type="match status" value="1"/>
</dbReference>
<dbReference type="OrthoDB" id="504708at2759"/>
<protein>
    <recommendedName>
        <fullName evidence="2">NodB homology domain-containing protein</fullName>
    </recommendedName>
</protein>
<dbReference type="RefSeq" id="XP_022395551.1">
    <property type="nucleotide sequence ID" value="XM_022541583.1"/>
</dbReference>
<dbReference type="GO" id="GO:0016810">
    <property type="term" value="F:hydrolase activity, acting on carbon-nitrogen (but not peptide) bonds"/>
    <property type="evidence" value="ECO:0007669"/>
    <property type="project" value="InterPro"/>
</dbReference>
<dbReference type="CDD" id="cd10938">
    <property type="entry name" value="CE4_HpPgdA_like"/>
    <property type="match status" value="1"/>
</dbReference>
<dbReference type="EMBL" id="KV878926">
    <property type="protein sequence ID" value="OJJ78853.1"/>
    <property type="molecule type" value="Genomic_DNA"/>
</dbReference>
<evidence type="ECO:0000313" key="3">
    <source>
        <dbReference type="EMBL" id="OJJ78853.1"/>
    </source>
</evidence>
<dbReference type="PANTHER" id="PTHR47561:SF2">
    <property type="entry name" value="HYPOTHETICAL POLYSACCHARIDE DEACETYLASE (EUROFUNG)"/>
    <property type="match status" value="1"/>
</dbReference>
<dbReference type="GeneID" id="34457844"/>
<feature type="domain" description="NodB homology" evidence="2">
    <location>
        <begin position="240"/>
        <end position="443"/>
    </location>
</feature>
<dbReference type="InterPro" id="IPR002509">
    <property type="entry name" value="NODB_dom"/>
</dbReference>
<dbReference type="STRING" id="1160497.A0A1L9V4H9"/>
<dbReference type="PROSITE" id="PS51677">
    <property type="entry name" value="NODB"/>
    <property type="match status" value="1"/>
</dbReference>
<dbReference type="SUPFAM" id="SSF88713">
    <property type="entry name" value="Glycoside hydrolase/deacetylase"/>
    <property type="match status" value="1"/>
</dbReference>
<dbReference type="AlphaFoldDB" id="A0A1L9V4H9"/>
<sequence length="520" mass="57739">VYSFNCIGSSNTTAIADLDGLVSHDDPSQLATQVDALFTTLENRVDLFIIDARTHAPSGKDPIWKIPLNEWENDTSRVALRKVLCQAKSFLQRQAKTHETHPCSIVILGYKSAFESTLDQVIFKLQRDVTLLHANQSIHFLDIEPNAYDASAQSIATAIAILASQKPSYTIVSLHNISSLCTSMNKPSHATPDPNNPTTQLTQPPPLLSTPKPKVKIALSFDFDALSAFLGTGDHPDNNLSDYSTGIFAGRIGALRLLRTLQKHGIANKVTWFIPGHTMETFEATVREIVASGAEIGLHGYAHEGAYQMTPVQERDVLTKCMDVCQRLTGKKVLGYRAPMYQLRETTIALLREYGFLYDSSLGHHDSQPYYVPDDPPVKPVDFSQPASSWLKPSTVSAMDDTPPAGLHPLVEIPTGWNNEDMMALQYFPHLHNSHGHVDARVVEQRWKDMFLWLWENAGMEGARDGSFVFPILMHPDTSGMAHVIGMVDRFVGWLGEWGDSVEFATFEGIAKEFLQKVRG</sequence>
<dbReference type="GO" id="GO:0005975">
    <property type="term" value="P:carbohydrate metabolic process"/>
    <property type="evidence" value="ECO:0007669"/>
    <property type="project" value="InterPro"/>
</dbReference>
<reference evidence="4" key="1">
    <citation type="journal article" date="2017" name="Genome Biol.">
        <title>Comparative genomics reveals high biological diversity and specific adaptations in the industrially and medically important fungal genus Aspergillus.</title>
        <authorList>
            <person name="de Vries R.P."/>
            <person name="Riley R."/>
            <person name="Wiebenga A."/>
            <person name="Aguilar-Osorio G."/>
            <person name="Amillis S."/>
            <person name="Uchima C.A."/>
            <person name="Anderluh G."/>
            <person name="Asadollahi M."/>
            <person name="Askin M."/>
            <person name="Barry K."/>
            <person name="Battaglia E."/>
            <person name="Bayram O."/>
            <person name="Benocci T."/>
            <person name="Braus-Stromeyer S.A."/>
            <person name="Caldana C."/>
            <person name="Canovas D."/>
            <person name="Cerqueira G.C."/>
            <person name="Chen F."/>
            <person name="Chen W."/>
            <person name="Choi C."/>
            <person name="Clum A."/>
            <person name="Dos Santos R.A."/>
            <person name="Damasio A.R."/>
            <person name="Diallinas G."/>
            <person name="Emri T."/>
            <person name="Fekete E."/>
            <person name="Flipphi M."/>
            <person name="Freyberg S."/>
            <person name="Gallo A."/>
            <person name="Gournas C."/>
            <person name="Habgood R."/>
            <person name="Hainaut M."/>
            <person name="Harispe M.L."/>
            <person name="Henrissat B."/>
            <person name="Hilden K.S."/>
            <person name="Hope R."/>
            <person name="Hossain A."/>
            <person name="Karabika E."/>
            <person name="Karaffa L."/>
            <person name="Karanyi Z."/>
            <person name="Krasevec N."/>
            <person name="Kuo A."/>
            <person name="Kusch H."/>
            <person name="LaButti K."/>
            <person name="Lagendijk E.L."/>
            <person name="Lapidus A."/>
            <person name="Levasseur A."/>
            <person name="Lindquist E."/>
            <person name="Lipzen A."/>
            <person name="Logrieco A.F."/>
            <person name="MacCabe A."/>
            <person name="Maekelae M.R."/>
            <person name="Malavazi I."/>
            <person name="Melin P."/>
            <person name="Meyer V."/>
            <person name="Mielnichuk N."/>
            <person name="Miskei M."/>
            <person name="Molnar A.P."/>
            <person name="Mule G."/>
            <person name="Ngan C.Y."/>
            <person name="Orejas M."/>
            <person name="Orosz E."/>
            <person name="Ouedraogo J.P."/>
            <person name="Overkamp K.M."/>
            <person name="Park H.-S."/>
            <person name="Perrone G."/>
            <person name="Piumi F."/>
            <person name="Punt P.J."/>
            <person name="Ram A.F."/>
            <person name="Ramon A."/>
            <person name="Rauscher S."/>
            <person name="Record E."/>
            <person name="Riano-Pachon D.M."/>
            <person name="Robert V."/>
            <person name="Roehrig J."/>
            <person name="Ruller R."/>
            <person name="Salamov A."/>
            <person name="Salih N.S."/>
            <person name="Samson R.A."/>
            <person name="Sandor E."/>
            <person name="Sanguinetti M."/>
            <person name="Schuetze T."/>
            <person name="Sepcic K."/>
            <person name="Shelest E."/>
            <person name="Sherlock G."/>
            <person name="Sophianopoulou V."/>
            <person name="Squina F.M."/>
            <person name="Sun H."/>
            <person name="Susca A."/>
            <person name="Todd R.B."/>
            <person name="Tsang A."/>
            <person name="Unkles S.E."/>
            <person name="van de Wiele N."/>
            <person name="van Rossen-Uffink D."/>
            <person name="Oliveira J.V."/>
            <person name="Vesth T.C."/>
            <person name="Visser J."/>
            <person name="Yu J.-H."/>
            <person name="Zhou M."/>
            <person name="Andersen M.R."/>
            <person name="Archer D.B."/>
            <person name="Baker S.E."/>
            <person name="Benoit I."/>
            <person name="Brakhage A.A."/>
            <person name="Braus G.H."/>
            <person name="Fischer R."/>
            <person name="Frisvad J.C."/>
            <person name="Goldman G.H."/>
            <person name="Houbraken J."/>
            <person name="Oakley B."/>
            <person name="Pocsi I."/>
            <person name="Scazzocchio C."/>
            <person name="Seiboth B."/>
            <person name="vanKuyk P.A."/>
            <person name="Wortman J."/>
            <person name="Dyer P.S."/>
            <person name="Grigoriev I.V."/>
        </authorList>
    </citation>
    <scope>NUCLEOTIDE SEQUENCE [LARGE SCALE GENOMIC DNA]</scope>
    <source>
        <strain evidence="4">CBS 516.65</strain>
    </source>
</reference>
<accession>A0A1L9V4H9</accession>
<dbReference type="PANTHER" id="PTHR47561">
    <property type="entry name" value="POLYSACCHARIDE DEACETYLASE FAMILY PROTEIN (AFU_ORTHOLOGUE AFUA_6G05030)"/>
    <property type="match status" value="1"/>
</dbReference>
<keyword evidence="4" id="KW-1185">Reference proteome</keyword>
<dbReference type="Gene3D" id="3.20.20.370">
    <property type="entry name" value="Glycoside hydrolase/deacetylase"/>
    <property type="match status" value="1"/>
</dbReference>
<feature type="non-terminal residue" evidence="3">
    <location>
        <position position="1"/>
    </location>
</feature>
<dbReference type="VEuPathDB" id="FungiDB:ASPGLDRAFT_138081"/>
<name>A0A1L9V4H9_ASPGL</name>
<dbReference type="InterPro" id="IPR011330">
    <property type="entry name" value="Glyco_hydro/deAcase_b/a-brl"/>
</dbReference>
<gene>
    <name evidence="3" type="ORF">ASPGLDRAFT_138081</name>
</gene>
<dbReference type="Proteomes" id="UP000184300">
    <property type="component" value="Unassembled WGS sequence"/>
</dbReference>
<feature type="region of interest" description="Disordered" evidence="1">
    <location>
        <begin position="185"/>
        <end position="208"/>
    </location>
</feature>